<keyword evidence="3" id="KW-1003">Cell membrane</keyword>
<dbReference type="OrthoDB" id="18368at2157"/>
<dbReference type="InterPro" id="IPR015853">
    <property type="entry name" value="ABC_transpr_FbpC"/>
</dbReference>
<accession>C7NN13</accession>
<dbReference type="InterPro" id="IPR003439">
    <property type="entry name" value="ABC_transporter-like_ATP-bd"/>
</dbReference>
<proteinExistence type="inferred from homology"/>
<dbReference type="RefSeq" id="WP_015788987.1">
    <property type="nucleotide sequence ID" value="NC_013158.1"/>
</dbReference>
<dbReference type="Pfam" id="PF00005">
    <property type="entry name" value="ABC_tran"/>
    <property type="match status" value="1"/>
</dbReference>
<gene>
    <name evidence="18" type="ordered locus">Huta_1237</name>
</gene>
<evidence type="ECO:0000256" key="3">
    <source>
        <dbReference type="ARBA" id="ARBA00022475"/>
    </source>
</evidence>
<dbReference type="GO" id="GO:0005524">
    <property type="term" value="F:ATP binding"/>
    <property type="evidence" value="ECO:0007669"/>
    <property type="project" value="UniProtKB-KW"/>
</dbReference>
<evidence type="ECO:0000256" key="2">
    <source>
        <dbReference type="ARBA" id="ARBA00022448"/>
    </source>
</evidence>
<organism evidence="18 19">
    <name type="scientific">Halorhabdus utahensis (strain DSM 12940 / JCM 11049 / AX-2)</name>
    <dbReference type="NCBI Taxonomy" id="519442"/>
    <lineage>
        <taxon>Archaea</taxon>
        <taxon>Methanobacteriati</taxon>
        <taxon>Methanobacteriota</taxon>
        <taxon>Stenosarchaea group</taxon>
        <taxon>Halobacteria</taxon>
        <taxon>Halobacteriales</taxon>
        <taxon>Haloarculaceae</taxon>
        <taxon>Halorhabdus</taxon>
    </lineage>
</organism>
<dbReference type="EMBL" id="CP001687">
    <property type="protein sequence ID" value="ACV11413.1"/>
    <property type="molecule type" value="Genomic_DNA"/>
</dbReference>
<dbReference type="PANTHER" id="PTHR42781">
    <property type="entry name" value="SPERMIDINE/PUTRESCINE IMPORT ATP-BINDING PROTEIN POTA"/>
    <property type="match status" value="1"/>
</dbReference>
<dbReference type="KEGG" id="hut:Huta_1237"/>
<keyword evidence="6" id="KW-0547">Nucleotide-binding</keyword>
<dbReference type="GO" id="GO:0016887">
    <property type="term" value="F:ATP hydrolysis activity"/>
    <property type="evidence" value="ECO:0007669"/>
    <property type="project" value="InterPro"/>
</dbReference>
<dbReference type="EC" id="7.3.2.6" evidence="13"/>
<dbReference type="GeneID" id="8383512"/>
<evidence type="ECO:0000256" key="13">
    <source>
        <dbReference type="ARBA" id="ARBA00039025"/>
    </source>
</evidence>
<comment type="similarity">
    <text evidence="11">Belongs to the ABC transporter superfamily. Sulfate/tungstate importer (TC 3.A.1.6) family.</text>
</comment>
<dbReference type="InterPro" id="IPR003593">
    <property type="entry name" value="AAA+_ATPase"/>
</dbReference>
<dbReference type="InterPro" id="IPR008995">
    <property type="entry name" value="Mo/tungstate-bd_C_term_dom"/>
</dbReference>
<evidence type="ECO:0000256" key="6">
    <source>
        <dbReference type="ARBA" id="ARBA00022741"/>
    </source>
</evidence>
<keyword evidence="5" id="KW-0500">Molybdenum</keyword>
<dbReference type="GO" id="GO:0015408">
    <property type="term" value="F:ABC-type ferric iron transporter activity"/>
    <property type="evidence" value="ECO:0007669"/>
    <property type="project" value="InterPro"/>
</dbReference>
<feature type="domain" description="ABC transporter" evidence="17">
    <location>
        <begin position="7"/>
        <end position="243"/>
    </location>
</feature>
<evidence type="ECO:0000256" key="5">
    <source>
        <dbReference type="ARBA" id="ARBA00022505"/>
    </source>
</evidence>
<dbReference type="CDD" id="cd03259">
    <property type="entry name" value="ABC_Carb_Solutes_like"/>
    <property type="match status" value="1"/>
</dbReference>
<evidence type="ECO:0000256" key="11">
    <source>
        <dbReference type="ARBA" id="ARBA00038307"/>
    </source>
</evidence>
<evidence type="ECO:0000256" key="7">
    <source>
        <dbReference type="ARBA" id="ARBA00022840"/>
    </source>
</evidence>
<evidence type="ECO:0000259" key="17">
    <source>
        <dbReference type="PROSITE" id="PS50893"/>
    </source>
</evidence>
<keyword evidence="4" id="KW-0410">Iron transport</keyword>
<name>C7NN13_HALUD</name>
<dbReference type="eggNOG" id="arCOG00177">
    <property type="taxonomic scope" value="Archaea"/>
</dbReference>
<dbReference type="PANTHER" id="PTHR42781:SF4">
    <property type="entry name" value="SPERMIDINE_PUTRESCINE IMPORT ATP-BINDING PROTEIN POTA"/>
    <property type="match status" value="1"/>
</dbReference>
<dbReference type="PROSITE" id="PS00211">
    <property type="entry name" value="ABC_TRANSPORTER_1"/>
    <property type="match status" value="1"/>
</dbReference>
<evidence type="ECO:0000256" key="8">
    <source>
        <dbReference type="ARBA" id="ARBA00023004"/>
    </source>
</evidence>
<dbReference type="Gene3D" id="3.40.50.300">
    <property type="entry name" value="P-loop containing nucleotide triphosphate hydrolases"/>
    <property type="match status" value="1"/>
</dbReference>
<evidence type="ECO:0000256" key="15">
    <source>
        <dbReference type="ARBA" id="ARBA00047936"/>
    </source>
</evidence>
<comment type="function">
    <text evidence="16">Part of the ABC transporter complex WtpABC involved in molybdate/tungstate import. Responsible for energy coupling to the transport system.</text>
</comment>
<dbReference type="PROSITE" id="PS50893">
    <property type="entry name" value="ABC_TRANSPORTER_2"/>
    <property type="match status" value="1"/>
</dbReference>
<keyword evidence="19" id="KW-1185">Reference proteome</keyword>
<dbReference type="GO" id="GO:1901238">
    <property type="term" value="F:ABC-type tungstate transporter activity"/>
    <property type="evidence" value="ECO:0007669"/>
    <property type="project" value="UniProtKB-EC"/>
</dbReference>
<dbReference type="GO" id="GO:0005886">
    <property type="term" value="C:plasma membrane"/>
    <property type="evidence" value="ECO:0007669"/>
    <property type="project" value="UniProtKB-SubCell"/>
</dbReference>
<dbReference type="SUPFAM" id="SSF50331">
    <property type="entry name" value="MOP-like"/>
    <property type="match status" value="1"/>
</dbReference>
<dbReference type="STRING" id="519442.Huta_1237"/>
<dbReference type="InterPro" id="IPR027417">
    <property type="entry name" value="P-loop_NTPase"/>
</dbReference>
<protein>
    <recommendedName>
        <fullName evidence="14">Molybdate/tungstate import ATP-binding protein WtpC</fullName>
        <ecNumber evidence="13">7.3.2.6</ecNumber>
    </recommendedName>
</protein>
<evidence type="ECO:0000256" key="16">
    <source>
        <dbReference type="ARBA" id="ARBA00057369"/>
    </source>
</evidence>
<evidence type="ECO:0000256" key="14">
    <source>
        <dbReference type="ARBA" id="ARBA00041133"/>
    </source>
</evidence>
<comment type="catalytic activity">
    <reaction evidence="15">
        <text>tungstate(in) + ATP + H2O = tungstate(out) + ADP + phosphate + H(+)</text>
        <dbReference type="Rhea" id="RHEA:35027"/>
        <dbReference type="ChEBI" id="CHEBI:15377"/>
        <dbReference type="ChEBI" id="CHEBI:15378"/>
        <dbReference type="ChEBI" id="CHEBI:30616"/>
        <dbReference type="ChEBI" id="CHEBI:43474"/>
        <dbReference type="ChEBI" id="CHEBI:46502"/>
        <dbReference type="ChEBI" id="CHEBI:456216"/>
        <dbReference type="EC" id="7.3.2.6"/>
    </reaction>
</comment>
<dbReference type="SUPFAM" id="SSF52540">
    <property type="entry name" value="P-loop containing nucleoside triphosphate hydrolases"/>
    <property type="match status" value="1"/>
</dbReference>
<dbReference type="HOGENOM" id="CLU_000604_1_1_2"/>
<dbReference type="Proteomes" id="UP000002071">
    <property type="component" value="Chromosome"/>
</dbReference>
<comment type="subunit">
    <text evidence="12">The complex is composed of two ATP-binding proteins (WtpC), two transmembrane proteins (WtpB) and a solute-binding protein (WtpA).</text>
</comment>
<dbReference type="InterPro" id="IPR050093">
    <property type="entry name" value="ABC_SmlMolc_Importer"/>
</dbReference>
<evidence type="ECO:0000313" key="18">
    <source>
        <dbReference type="EMBL" id="ACV11413.1"/>
    </source>
</evidence>
<reference evidence="18 19" key="1">
    <citation type="journal article" date="2009" name="Stand. Genomic Sci.">
        <title>Complete genome sequence of Halorhabdus utahensis type strain (AX-2).</title>
        <authorList>
            <person name="Anderson I."/>
            <person name="Tindall B.J."/>
            <person name="Pomrenke H."/>
            <person name="Goker M."/>
            <person name="Lapidus A."/>
            <person name="Nolan M."/>
            <person name="Copeland A."/>
            <person name="Glavina Del Rio T."/>
            <person name="Chen F."/>
            <person name="Tice H."/>
            <person name="Cheng J.F."/>
            <person name="Lucas S."/>
            <person name="Chertkov O."/>
            <person name="Bruce D."/>
            <person name="Brettin T."/>
            <person name="Detter J.C."/>
            <person name="Han C."/>
            <person name="Goodwin L."/>
            <person name="Land M."/>
            <person name="Hauser L."/>
            <person name="Chang Y.J."/>
            <person name="Jeffries C.D."/>
            <person name="Pitluck S."/>
            <person name="Pati A."/>
            <person name="Mavromatis K."/>
            <person name="Ivanova N."/>
            <person name="Ovchinnikova G."/>
            <person name="Chen A."/>
            <person name="Palaniappan K."/>
            <person name="Chain P."/>
            <person name="Rohde M."/>
            <person name="Bristow J."/>
            <person name="Eisen J.A."/>
            <person name="Markowitz V."/>
            <person name="Hugenholtz P."/>
            <person name="Kyrpides N.C."/>
            <person name="Klenk H.P."/>
        </authorList>
    </citation>
    <scope>NUCLEOTIDE SEQUENCE [LARGE SCALE GENOMIC DNA]</scope>
    <source>
        <strain evidence="19">DSM 12940 / JCM 11049 / AX-2</strain>
    </source>
</reference>
<keyword evidence="8" id="KW-0408">Iron</keyword>
<evidence type="ECO:0000256" key="12">
    <source>
        <dbReference type="ARBA" id="ARBA00038781"/>
    </source>
</evidence>
<keyword evidence="10" id="KW-0472">Membrane</keyword>
<evidence type="ECO:0000256" key="1">
    <source>
        <dbReference type="ARBA" id="ARBA00004202"/>
    </source>
</evidence>
<keyword evidence="7" id="KW-0067">ATP-binding</keyword>
<keyword evidence="2" id="KW-0813">Transport</keyword>
<evidence type="ECO:0000256" key="4">
    <source>
        <dbReference type="ARBA" id="ARBA00022496"/>
    </source>
</evidence>
<evidence type="ECO:0000313" key="19">
    <source>
        <dbReference type="Proteomes" id="UP000002071"/>
    </source>
</evidence>
<keyword evidence="9" id="KW-0406">Ion transport</keyword>
<sequence length="368" mass="40504">MAAESALTVTGLRKAFGDEFELSGIDVTVGTDEIVALLGPSGCGKTTALRCIAGVETPDAGRIEAGGKLVQGEGVSLPPEQRDIGMVYQNYAIWPHKTVYGNVVFPLEHAEHDVPADRYEERVEEILDLVEIGDLKDSPATDLSGGQQQRVALARSLVHDPELLLLDEPLSNLDKGLRKHMRYELQRLQHEIDVSMLYVTHDQEEAFYLADRILVMRDGEVVERGEPRELYNRPTSPFTRRFVGDRNRFIGRITTNAEGESLVETDFATFPLASADFVAERLEDAPATCFVRPADISIGRFGGEHGGVLEFAGTVVAEGLLDERYEVTVDLGGTKLIVHTGNGREFERGESVPIYFEPGDVQVYAGDE</sequence>
<evidence type="ECO:0000256" key="9">
    <source>
        <dbReference type="ARBA" id="ARBA00023065"/>
    </source>
</evidence>
<dbReference type="AlphaFoldDB" id="C7NN13"/>
<evidence type="ECO:0000256" key="10">
    <source>
        <dbReference type="ARBA" id="ARBA00023136"/>
    </source>
</evidence>
<dbReference type="InterPro" id="IPR017871">
    <property type="entry name" value="ABC_transporter-like_CS"/>
</dbReference>
<dbReference type="FunFam" id="3.40.50.300:FF:000425">
    <property type="entry name" value="Probable ABC transporter, ATP-binding subunit"/>
    <property type="match status" value="1"/>
</dbReference>
<dbReference type="SMART" id="SM00382">
    <property type="entry name" value="AAA"/>
    <property type="match status" value="1"/>
</dbReference>
<comment type="subcellular location">
    <subcellularLocation>
        <location evidence="1">Cell membrane</location>
        <topology evidence="1">Peripheral membrane protein</topology>
    </subcellularLocation>
</comment>